<gene>
    <name evidence="4" type="ORF">HMPREF6485_2464</name>
</gene>
<feature type="domain" description="DUF6377" evidence="3">
    <location>
        <begin position="281"/>
        <end position="538"/>
    </location>
</feature>
<dbReference type="Proteomes" id="UP000003112">
    <property type="component" value="Unassembled WGS sequence"/>
</dbReference>
<dbReference type="InterPro" id="IPR045957">
    <property type="entry name" value="DUF6377"/>
</dbReference>
<keyword evidence="5" id="KW-1185">Reference proteome</keyword>
<evidence type="ECO:0000313" key="4">
    <source>
        <dbReference type="EMBL" id="EFU29596.1"/>
    </source>
</evidence>
<evidence type="ECO:0000259" key="3">
    <source>
        <dbReference type="Pfam" id="PF19904"/>
    </source>
</evidence>
<accession>E6KA28</accession>
<dbReference type="eggNOG" id="COG2197">
    <property type="taxonomic scope" value="Bacteria"/>
</dbReference>
<evidence type="ECO:0000256" key="2">
    <source>
        <dbReference type="SAM" id="SignalP"/>
    </source>
</evidence>
<reference evidence="4 5" key="1">
    <citation type="submission" date="2010-10" db="EMBL/GenBank/DDBJ databases">
        <authorList>
            <person name="Muzny D."/>
            <person name="Qin X."/>
            <person name="Deng J."/>
            <person name="Jiang H."/>
            <person name="Liu Y."/>
            <person name="Qu J."/>
            <person name="Song X.-Z."/>
            <person name="Zhang L."/>
            <person name="Thornton R."/>
            <person name="Coyle M."/>
            <person name="Francisco L."/>
            <person name="Jackson L."/>
            <person name="Javaid M."/>
            <person name="Korchina V."/>
            <person name="Kovar C."/>
            <person name="Mata R."/>
            <person name="Mathew T."/>
            <person name="Ngo R."/>
            <person name="Nguyen L."/>
            <person name="Nguyen N."/>
            <person name="Okwuonu G."/>
            <person name="Ongeri F."/>
            <person name="Pham C."/>
            <person name="Simmons D."/>
            <person name="Wilczek-Boney K."/>
            <person name="Hale W."/>
            <person name="Jakkamsetti A."/>
            <person name="Pham P."/>
            <person name="Ruth R."/>
            <person name="San Lucas F."/>
            <person name="Warren J."/>
            <person name="Zhang J."/>
            <person name="Zhao Z."/>
            <person name="Zhou C."/>
            <person name="Zhu D."/>
            <person name="Lee S."/>
            <person name="Bess C."/>
            <person name="Blankenburg K."/>
            <person name="Forbes L."/>
            <person name="Fu Q."/>
            <person name="Gubbala S."/>
            <person name="Hirani K."/>
            <person name="Jayaseelan J.C."/>
            <person name="Lara F."/>
            <person name="Munidasa M."/>
            <person name="Palculict T."/>
            <person name="Patil S."/>
            <person name="Pu L.-L."/>
            <person name="Saada N."/>
            <person name="Tang L."/>
            <person name="Weissenberger G."/>
            <person name="Zhu Y."/>
            <person name="Hemphill L."/>
            <person name="Shang Y."/>
            <person name="Youmans B."/>
            <person name="Ayvaz T."/>
            <person name="Ross M."/>
            <person name="Santibanez J."/>
            <person name="Aqrawi P."/>
            <person name="Gross S."/>
            <person name="Joshi V."/>
            <person name="Fowler G."/>
            <person name="Nazareth L."/>
            <person name="Reid J."/>
            <person name="Worley K."/>
            <person name="Petrosino J."/>
            <person name="Highlander S."/>
            <person name="Gibbs R."/>
        </authorList>
    </citation>
    <scope>NUCLEOTIDE SEQUENCE [LARGE SCALE GENOMIC DNA]</scope>
    <source>
        <strain evidence="4 5">ATCC 33574</strain>
    </source>
</reference>
<comment type="caution">
    <text evidence="4">The sequence shown here is derived from an EMBL/GenBank/DDBJ whole genome shotgun (WGS) entry which is preliminary data.</text>
</comment>
<dbReference type="STRING" id="873513.HMPREF6485_2464"/>
<name>E6KA28_9BACT</name>
<organism evidence="4 5">
    <name type="scientific">Segatella buccae ATCC 33574</name>
    <dbReference type="NCBI Taxonomy" id="873513"/>
    <lineage>
        <taxon>Bacteria</taxon>
        <taxon>Pseudomonadati</taxon>
        <taxon>Bacteroidota</taxon>
        <taxon>Bacteroidia</taxon>
        <taxon>Bacteroidales</taxon>
        <taxon>Prevotellaceae</taxon>
        <taxon>Segatella</taxon>
    </lineage>
</organism>
<keyword evidence="1" id="KW-1133">Transmembrane helix</keyword>
<feature type="transmembrane region" description="Helical" evidence="1">
    <location>
        <begin position="351"/>
        <end position="373"/>
    </location>
</feature>
<dbReference type="RefSeq" id="WP_004346612.1">
    <property type="nucleotide sequence ID" value="NZ_GL586311.1"/>
</dbReference>
<evidence type="ECO:0000256" key="1">
    <source>
        <dbReference type="SAM" id="Phobius"/>
    </source>
</evidence>
<sequence length="584" mass="67647">MKRNRHILLSFIALWCPIATLASYNNTWAQEAWDKTPNKEIVWQNMKPKLMALDNELEKADAYHQKRLRQIEALKAKLSSCKTPHRRYALYMQLQDKYSIISIDSCYAYASRALNESQHTGNDRHRALAMLAQARICMKGGFFKESEDQLAAIRSGNLHLYAYTLYQEQELDLAFEEGLYNRLYDISDNDPYSQRMKKVIEWAEGHLPVSDPTRIKFYMEYAFHCKRYKEAMGYAALLLTKLHPQSEEYAYHLGNLGFMEMGAGEFEKAANDICLSAILEIRQGSYEYPALRKLAEMLLFMGHPKHAYRYSSISMQNAQAFGSRYRISESSKFYPHINQIQHEEISYQRKILTMALILLSVSIIVMIGLQVYIRKQNRRLHEKNRIIVEQNEEMNEKSEVIIRQNEQLVDTNLKISVINEELREANTIKAAILGQVIMNTADIRTDIAKMKKLIRYKLASHDYLGIKMIVNDEKASSIGAHTQFDKIVLTLFPDFVTQFNALLKTDARQQPPAPETLTPEMRIVALIRLGIDRNTDIAQCLGYSVNTVKRYKNILFNISDLEKDTIYARIKAIHYSRSATPNDM</sequence>
<protein>
    <recommendedName>
        <fullName evidence="3">DUF6377 domain-containing protein</fullName>
    </recommendedName>
</protein>
<dbReference type="AlphaFoldDB" id="E6KA28"/>
<evidence type="ECO:0000313" key="5">
    <source>
        <dbReference type="Proteomes" id="UP000003112"/>
    </source>
</evidence>
<dbReference type="EMBL" id="AEPD01000043">
    <property type="protein sequence ID" value="EFU29596.1"/>
    <property type="molecule type" value="Genomic_DNA"/>
</dbReference>
<dbReference type="HOGENOM" id="CLU_037195_0_0_10"/>
<keyword evidence="2" id="KW-0732">Signal</keyword>
<feature type="chain" id="PRO_5003207228" description="DUF6377 domain-containing protein" evidence="2">
    <location>
        <begin position="22"/>
        <end position="584"/>
    </location>
</feature>
<keyword evidence="1" id="KW-0812">Transmembrane</keyword>
<dbReference type="Pfam" id="PF19904">
    <property type="entry name" value="DUF6377"/>
    <property type="match status" value="1"/>
</dbReference>
<proteinExistence type="predicted"/>
<feature type="signal peptide" evidence="2">
    <location>
        <begin position="1"/>
        <end position="21"/>
    </location>
</feature>
<keyword evidence="1" id="KW-0472">Membrane</keyword>
<dbReference type="GeneID" id="93537119"/>